<dbReference type="Gene3D" id="2.40.70.10">
    <property type="entry name" value="Acid Proteases"/>
    <property type="match status" value="1"/>
</dbReference>
<evidence type="ECO:0000256" key="1">
    <source>
        <dbReference type="SAM" id="Phobius"/>
    </source>
</evidence>
<reference evidence="2 3" key="1">
    <citation type="submission" date="2019-12" db="EMBL/GenBank/DDBJ databases">
        <title>Complete genome sequence of Algicella marina strain 9Alg 56(T) isolated from the red alga Tichocarpus crinitus.</title>
        <authorList>
            <person name="Kim S.-G."/>
            <person name="Nedashkovskaya O.I."/>
        </authorList>
    </citation>
    <scope>NUCLEOTIDE SEQUENCE [LARGE SCALE GENOMIC DNA]</scope>
    <source>
        <strain evidence="2 3">9Alg 56</strain>
    </source>
</reference>
<keyword evidence="3" id="KW-1185">Reference proteome</keyword>
<name>A0A6P1SW67_9RHOB</name>
<dbReference type="Pfam" id="PF13975">
    <property type="entry name" value="gag-asp_proteas"/>
    <property type="match status" value="1"/>
</dbReference>
<dbReference type="CDD" id="cd05483">
    <property type="entry name" value="retropepsin_like_bacteria"/>
    <property type="match status" value="1"/>
</dbReference>
<dbReference type="RefSeq" id="WP_161861480.1">
    <property type="nucleotide sequence ID" value="NZ_CP046620.1"/>
</dbReference>
<evidence type="ECO:0000313" key="2">
    <source>
        <dbReference type="EMBL" id="QHQ34914.1"/>
    </source>
</evidence>
<dbReference type="SUPFAM" id="SSF50630">
    <property type="entry name" value="Acid proteases"/>
    <property type="match status" value="1"/>
</dbReference>
<organism evidence="2 3">
    <name type="scientific">Algicella marina</name>
    <dbReference type="NCBI Taxonomy" id="2683284"/>
    <lineage>
        <taxon>Bacteria</taxon>
        <taxon>Pseudomonadati</taxon>
        <taxon>Pseudomonadota</taxon>
        <taxon>Alphaproteobacteria</taxon>
        <taxon>Rhodobacterales</taxon>
        <taxon>Paracoccaceae</taxon>
        <taxon>Algicella</taxon>
    </lineage>
</organism>
<dbReference type="EMBL" id="CP046620">
    <property type="protein sequence ID" value="QHQ34914.1"/>
    <property type="molecule type" value="Genomic_DNA"/>
</dbReference>
<dbReference type="InterPro" id="IPR034122">
    <property type="entry name" value="Retropepsin-like_bacterial"/>
</dbReference>
<dbReference type="KEGG" id="amaq:GO499_06715"/>
<sequence>MDADQNMQLVYLVLLGVFVGSYFFFDAGARLGQNVKMAFVWFGIFGIVIIGFKLFEDASIREATLRETPRVSSFVDREIELDRARDGHFYVTLDINGAPVRFVVDTGASLVVLNEDDARKTGLEPETLRYTGRARTANGQVSIAPITLKEVTLGGVTDTRVRAAVNGGRLDTSLLGMSYLNLFSKIEIAGNRMTLVR</sequence>
<dbReference type="InterPro" id="IPR001969">
    <property type="entry name" value="Aspartic_peptidase_AS"/>
</dbReference>
<proteinExistence type="predicted"/>
<keyword evidence="1" id="KW-1133">Transmembrane helix</keyword>
<keyword evidence="2" id="KW-0645">Protease</keyword>
<dbReference type="InterPro" id="IPR011969">
    <property type="entry name" value="Clan_AA_Asp_peptidase_C"/>
</dbReference>
<feature type="transmembrane region" description="Helical" evidence="1">
    <location>
        <begin position="37"/>
        <end position="55"/>
    </location>
</feature>
<accession>A0A6P1SW67</accession>
<dbReference type="EC" id="3.4.23.-" evidence="2"/>
<feature type="transmembrane region" description="Helical" evidence="1">
    <location>
        <begin position="6"/>
        <end position="25"/>
    </location>
</feature>
<keyword evidence="1" id="KW-0472">Membrane</keyword>
<keyword evidence="1" id="KW-0812">Transmembrane</keyword>
<gene>
    <name evidence="2" type="ORF">GO499_06715</name>
</gene>
<dbReference type="PROSITE" id="PS00141">
    <property type="entry name" value="ASP_PROTEASE"/>
    <property type="match status" value="1"/>
</dbReference>
<dbReference type="InterPro" id="IPR021109">
    <property type="entry name" value="Peptidase_aspartic_dom_sf"/>
</dbReference>
<dbReference type="Proteomes" id="UP000464495">
    <property type="component" value="Chromosome"/>
</dbReference>
<evidence type="ECO:0000313" key="3">
    <source>
        <dbReference type="Proteomes" id="UP000464495"/>
    </source>
</evidence>
<dbReference type="GO" id="GO:0004190">
    <property type="term" value="F:aspartic-type endopeptidase activity"/>
    <property type="evidence" value="ECO:0007669"/>
    <property type="project" value="InterPro"/>
</dbReference>
<dbReference type="NCBIfam" id="TIGR02281">
    <property type="entry name" value="clan_AA_DTGA"/>
    <property type="match status" value="1"/>
</dbReference>
<protein>
    <submittedName>
        <fullName evidence="2">TIGR02281 family clan AA aspartic protease</fullName>
        <ecNumber evidence="2">3.4.23.-</ecNumber>
    </submittedName>
</protein>
<keyword evidence="2" id="KW-0378">Hydrolase</keyword>
<dbReference type="GO" id="GO:0006508">
    <property type="term" value="P:proteolysis"/>
    <property type="evidence" value="ECO:0007669"/>
    <property type="project" value="UniProtKB-KW"/>
</dbReference>
<dbReference type="AlphaFoldDB" id="A0A6P1SW67"/>